<evidence type="ECO:0000313" key="2">
    <source>
        <dbReference type="Proteomes" id="UP000504607"/>
    </source>
</evidence>
<dbReference type="PANTHER" id="PTHR46702">
    <property type="entry name" value="DNA LIGASE (DUF1666)-RELATED"/>
    <property type="match status" value="1"/>
</dbReference>
<dbReference type="FunCoup" id="A0A6I9RH70">
    <property type="interactions" value="2068"/>
</dbReference>
<organism evidence="2 3">
    <name type="scientific">Elaeis guineensis var. tenera</name>
    <name type="common">Oil palm</name>
    <dbReference type="NCBI Taxonomy" id="51953"/>
    <lineage>
        <taxon>Eukaryota</taxon>
        <taxon>Viridiplantae</taxon>
        <taxon>Streptophyta</taxon>
        <taxon>Embryophyta</taxon>
        <taxon>Tracheophyta</taxon>
        <taxon>Spermatophyta</taxon>
        <taxon>Magnoliopsida</taxon>
        <taxon>Liliopsida</taxon>
        <taxon>Arecaceae</taxon>
        <taxon>Arecoideae</taxon>
        <taxon>Cocoseae</taxon>
        <taxon>Elaeidinae</taxon>
        <taxon>Elaeis</taxon>
    </lineage>
</organism>
<proteinExistence type="predicted"/>
<dbReference type="OrthoDB" id="1909644at2759"/>
<keyword evidence="2" id="KW-1185">Reference proteome</keyword>
<dbReference type="RefSeq" id="XP_010926038.1">
    <property type="nucleotide sequence ID" value="XM_010927736.3"/>
</dbReference>
<gene>
    <name evidence="3" type="primary">LOC105048434</name>
</gene>
<dbReference type="PANTHER" id="PTHR46702:SF2">
    <property type="entry name" value="DNA LIGASE (DUF1666)"/>
    <property type="match status" value="1"/>
</dbReference>
<accession>A0A6I9RH70</accession>
<dbReference type="Pfam" id="PF07891">
    <property type="entry name" value="DUF1666"/>
    <property type="match status" value="1"/>
</dbReference>
<feature type="coiled-coil region" evidence="1">
    <location>
        <begin position="475"/>
        <end position="539"/>
    </location>
</feature>
<dbReference type="KEGG" id="egu:105048434"/>
<dbReference type="Proteomes" id="UP000504607">
    <property type="component" value="Chromosome 7"/>
</dbReference>
<dbReference type="InParanoid" id="A0A6I9RH70"/>
<protein>
    <submittedName>
        <fullName evidence="3">Uncharacterized protein LOC105048434</fullName>
    </submittedName>
</protein>
<sequence>MHDRSCPPALLAVLGLETPSEPIYCLHCHGHTTFPCQKEEGVMFLQNASISLSFFLLLIHLSSYLLTKLFTFLLHRVISKGQGDVQLSALQHENEPVSTSDEHLEKDGLVADAVCREDLLFFYSESSGEDSLLTEQGKDSNEKHSLELEDAFVSESLHGSPPENLDNENLGTESSNDLITDVPTPSDCPSPIILASENVTCEDTSHEKETHQNHEEKNFWEHEKFLAVNNSDTESKTSFRVEEVHVDLKENFGGSLTGESTSKSSIEWRSSAILRDSETEYPFSSSSRRSSSNWESYTLFRKYDEEMMFFDRVSAQKLSEAESLRSIKFQPRSISERIVHKLVTKNKNSSRGGRDPYLELESAYVAQICLTWEALNWNHTNFRRVHSNRDMEGYCCPARIAQQFQQFDVLLQRFIENEPYERGRRPEVYARVRISSPKLLQVPEFKDSEADGDKEEMISSTEFLKILEDAIRTFMNFLKADKQSYRQMLKSLIKKKSSSVDPTLLHLLKKANKKKKRRLKDLGRQRKCLKKRRIKEEQEMEILISLIDMKVVSRVLRMPDISSEQLHWCEEKMSKVRVGNGKIERDSSPLFFPVH</sequence>
<dbReference type="AlphaFoldDB" id="A0A6I9RH70"/>
<keyword evidence="1" id="KW-0175">Coiled coil</keyword>
<reference evidence="3" key="1">
    <citation type="submission" date="2025-08" db="UniProtKB">
        <authorList>
            <consortium name="RefSeq"/>
        </authorList>
    </citation>
    <scope>IDENTIFICATION</scope>
</reference>
<evidence type="ECO:0000256" key="1">
    <source>
        <dbReference type="SAM" id="Coils"/>
    </source>
</evidence>
<dbReference type="InterPro" id="IPR012870">
    <property type="entry name" value="DUF1666"/>
</dbReference>
<dbReference type="GeneID" id="105048434"/>
<evidence type="ECO:0000313" key="3">
    <source>
        <dbReference type="RefSeq" id="XP_010926038.1"/>
    </source>
</evidence>
<name>A0A6I9RH70_ELAGV</name>